<dbReference type="GO" id="GO:0016209">
    <property type="term" value="F:antioxidant activity"/>
    <property type="evidence" value="ECO:0007669"/>
    <property type="project" value="InterPro"/>
</dbReference>
<dbReference type="Pfam" id="PF00578">
    <property type="entry name" value="AhpC-TSA"/>
    <property type="match status" value="1"/>
</dbReference>
<dbReference type="AlphaFoldDB" id="A0A4R8WCK8"/>
<keyword evidence="1" id="KW-1133">Transmembrane helix</keyword>
<keyword evidence="1" id="KW-0472">Membrane</keyword>
<sequence>MASPSTTPPPSGPMKRTAHPRLWRTLIVIGVLSVLPAIFFVTLTAQPSPSAPTGAAVAASYAVGSPGPGEKAPPFSLPSTAGGIVNLNDYRGKSVLLFFHEGIGCQPCWDQIRDLTAADALLTSAGIDELVTITSGPVDLIAQKMSDDKLTALALADTRLDVSIEYDANKYGMMGDSRNGHSFVLVGPTGDIEWRADYGGAPDYTMYVPLEQILSDMQDGQVAS</sequence>
<dbReference type="Proteomes" id="UP000297643">
    <property type="component" value="Unassembled WGS sequence"/>
</dbReference>
<dbReference type="PROSITE" id="PS51352">
    <property type="entry name" value="THIOREDOXIN_2"/>
    <property type="match status" value="1"/>
</dbReference>
<feature type="transmembrane region" description="Helical" evidence="1">
    <location>
        <begin position="22"/>
        <end position="43"/>
    </location>
</feature>
<evidence type="ECO:0000256" key="1">
    <source>
        <dbReference type="SAM" id="Phobius"/>
    </source>
</evidence>
<dbReference type="EMBL" id="SOFM01000009">
    <property type="protein sequence ID" value="TFC06831.1"/>
    <property type="molecule type" value="Genomic_DNA"/>
</dbReference>
<dbReference type="SUPFAM" id="SSF52833">
    <property type="entry name" value="Thioredoxin-like"/>
    <property type="match status" value="1"/>
</dbReference>
<dbReference type="Gene3D" id="3.40.30.10">
    <property type="entry name" value="Glutaredoxin"/>
    <property type="match status" value="1"/>
</dbReference>
<dbReference type="InterPro" id="IPR000866">
    <property type="entry name" value="AhpC/TSA"/>
</dbReference>
<keyword evidence="4" id="KW-1185">Reference proteome</keyword>
<protein>
    <submittedName>
        <fullName evidence="3">Redoxin domain-containing protein</fullName>
    </submittedName>
</protein>
<dbReference type="RefSeq" id="WP_134507153.1">
    <property type="nucleotide sequence ID" value="NZ_SOFM01000009.1"/>
</dbReference>
<dbReference type="InterPro" id="IPR013766">
    <property type="entry name" value="Thioredoxin_domain"/>
</dbReference>
<name>A0A4R8WCK8_9MICO</name>
<keyword evidence="1" id="KW-0812">Transmembrane</keyword>
<proteinExistence type="predicted"/>
<accession>A0A4R8WCK8</accession>
<feature type="domain" description="Thioredoxin" evidence="2">
    <location>
        <begin position="66"/>
        <end position="219"/>
    </location>
</feature>
<organism evidence="3 4">
    <name type="scientific">Cryobacterium mannosilyticum</name>
    <dbReference type="NCBI Taxonomy" id="1259190"/>
    <lineage>
        <taxon>Bacteria</taxon>
        <taxon>Bacillati</taxon>
        <taxon>Actinomycetota</taxon>
        <taxon>Actinomycetes</taxon>
        <taxon>Micrococcales</taxon>
        <taxon>Microbacteriaceae</taxon>
        <taxon>Cryobacterium</taxon>
    </lineage>
</organism>
<dbReference type="GO" id="GO:0016491">
    <property type="term" value="F:oxidoreductase activity"/>
    <property type="evidence" value="ECO:0007669"/>
    <property type="project" value="InterPro"/>
</dbReference>
<dbReference type="InterPro" id="IPR036249">
    <property type="entry name" value="Thioredoxin-like_sf"/>
</dbReference>
<gene>
    <name evidence="3" type="ORF">E3O32_03780</name>
</gene>
<evidence type="ECO:0000259" key="2">
    <source>
        <dbReference type="PROSITE" id="PS51352"/>
    </source>
</evidence>
<comment type="caution">
    <text evidence="3">The sequence shown here is derived from an EMBL/GenBank/DDBJ whole genome shotgun (WGS) entry which is preliminary data.</text>
</comment>
<reference evidence="3 4" key="1">
    <citation type="submission" date="2019-03" db="EMBL/GenBank/DDBJ databases">
        <title>Genomics of glacier-inhabiting Cryobacterium strains.</title>
        <authorList>
            <person name="Liu Q."/>
            <person name="Xin Y.-H."/>
        </authorList>
    </citation>
    <scope>NUCLEOTIDE SEQUENCE [LARGE SCALE GENOMIC DNA]</scope>
    <source>
        <strain evidence="3 4">RHLT2-21</strain>
    </source>
</reference>
<evidence type="ECO:0000313" key="4">
    <source>
        <dbReference type="Proteomes" id="UP000297643"/>
    </source>
</evidence>
<evidence type="ECO:0000313" key="3">
    <source>
        <dbReference type="EMBL" id="TFC06831.1"/>
    </source>
</evidence>